<evidence type="ECO:0000256" key="1">
    <source>
        <dbReference type="ARBA" id="ARBA00023015"/>
    </source>
</evidence>
<protein>
    <submittedName>
        <fullName evidence="5">Helix-turn-helix transcriptional regulator</fullName>
    </submittedName>
</protein>
<keyword evidence="1" id="KW-0805">Transcription regulation</keyword>
<dbReference type="GO" id="GO:0003677">
    <property type="term" value="F:DNA binding"/>
    <property type="evidence" value="ECO:0007669"/>
    <property type="project" value="UniProtKB-KW"/>
</dbReference>
<dbReference type="CDD" id="cd06529">
    <property type="entry name" value="S24_LexA-like"/>
    <property type="match status" value="1"/>
</dbReference>
<dbReference type="Pfam" id="PF00717">
    <property type="entry name" value="Peptidase_S24"/>
    <property type="match status" value="1"/>
</dbReference>
<dbReference type="Proteomes" id="UP000298551">
    <property type="component" value="Chromosome"/>
</dbReference>
<dbReference type="PANTHER" id="PTHR40661">
    <property type="match status" value="1"/>
</dbReference>
<dbReference type="InterPro" id="IPR036286">
    <property type="entry name" value="LexA/Signal_pep-like_sf"/>
</dbReference>
<evidence type="ECO:0000259" key="4">
    <source>
        <dbReference type="SMART" id="SM00530"/>
    </source>
</evidence>
<dbReference type="InterPro" id="IPR001387">
    <property type="entry name" value="Cro/C1-type_HTH"/>
</dbReference>
<gene>
    <name evidence="5" type="ORF">E6B08_03215</name>
</gene>
<dbReference type="CDD" id="cd00093">
    <property type="entry name" value="HTH_XRE"/>
    <property type="match status" value="1"/>
</dbReference>
<dbReference type="InterPro" id="IPR010982">
    <property type="entry name" value="Lambda_DNA-bd_dom_sf"/>
</dbReference>
<name>A0A4D6X3C6_PSEPU</name>
<sequence>MNISGERLKALLQEYGLTSSEFAAQRGVSPQHVNNWYKRGIPLARLDELAEVFCVNRRWLQSGEGPKHPAPLLRSDLSASQPVDAPTLLGAQSGYMQQVPLHAPHEGKLVPVPGNYLPLPAQALQTLGIPSEAAICVAMSDSNMAPLIPKGAIVAIDCSLTQVIDGETYALLHDGVLRVNNLSLGQYGTLCLHSHDREQHAPERYTRAQRRAQGLQILGWVFHWSHFRGQRPGASR</sequence>
<reference evidence="6" key="1">
    <citation type="submission" date="2019-04" db="EMBL/GenBank/DDBJ databases">
        <title>Genome sequence of Pseudomonas putida 1290, an auxin catabolizing strain.</title>
        <authorList>
            <person name="Laird T.S."/>
            <person name="Leveau J.H.J."/>
        </authorList>
    </citation>
    <scope>NUCLEOTIDE SEQUENCE [LARGE SCALE GENOMIC DNA]</scope>
    <source>
        <strain evidence="6">1290</strain>
    </source>
</reference>
<dbReference type="InterPro" id="IPR015927">
    <property type="entry name" value="Peptidase_S24_S26A/B/C"/>
</dbReference>
<dbReference type="OrthoDB" id="8613261at2"/>
<dbReference type="SMART" id="SM00530">
    <property type="entry name" value="HTH_XRE"/>
    <property type="match status" value="1"/>
</dbReference>
<dbReference type="PANTHER" id="PTHR40661:SF2">
    <property type="entry name" value="HTH-TYPE TRANSCRIPTIONAL REGULATOR PRTR"/>
    <property type="match status" value="1"/>
</dbReference>
<dbReference type="InterPro" id="IPR039418">
    <property type="entry name" value="LexA-like"/>
</dbReference>
<dbReference type="SUPFAM" id="SSF47413">
    <property type="entry name" value="lambda repressor-like DNA-binding domains"/>
    <property type="match status" value="1"/>
</dbReference>
<evidence type="ECO:0000256" key="3">
    <source>
        <dbReference type="ARBA" id="ARBA00023163"/>
    </source>
</evidence>
<keyword evidence="2" id="KW-0238">DNA-binding</keyword>
<dbReference type="EMBL" id="CP039371">
    <property type="protein sequence ID" value="QCI10483.1"/>
    <property type="molecule type" value="Genomic_DNA"/>
</dbReference>
<feature type="domain" description="HTH cro/C1-type" evidence="4">
    <location>
        <begin position="7"/>
        <end position="60"/>
    </location>
</feature>
<organism evidence="5 6">
    <name type="scientific">Pseudomonas putida</name>
    <name type="common">Arthrobacter siderocapsulatus</name>
    <dbReference type="NCBI Taxonomy" id="303"/>
    <lineage>
        <taxon>Bacteria</taxon>
        <taxon>Pseudomonadati</taxon>
        <taxon>Pseudomonadota</taxon>
        <taxon>Gammaproteobacteria</taxon>
        <taxon>Pseudomonadales</taxon>
        <taxon>Pseudomonadaceae</taxon>
        <taxon>Pseudomonas</taxon>
    </lineage>
</organism>
<evidence type="ECO:0000313" key="6">
    <source>
        <dbReference type="Proteomes" id="UP000298551"/>
    </source>
</evidence>
<dbReference type="AlphaFoldDB" id="A0A4D6X3C6"/>
<proteinExistence type="predicted"/>
<dbReference type="Gene3D" id="1.10.260.40">
    <property type="entry name" value="lambda repressor-like DNA-binding domains"/>
    <property type="match status" value="1"/>
</dbReference>
<keyword evidence="3" id="KW-0804">Transcription</keyword>
<accession>A0A4D6X3C6</accession>
<dbReference type="RefSeq" id="WP_136912721.1">
    <property type="nucleotide sequence ID" value="NZ_CP039371.1"/>
</dbReference>
<dbReference type="SUPFAM" id="SSF51306">
    <property type="entry name" value="LexA/Signal peptidase"/>
    <property type="match status" value="1"/>
</dbReference>
<dbReference type="Gene3D" id="2.10.109.10">
    <property type="entry name" value="Umud Fragment, subunit A"/>
    <property type="match status" value="1"/>
</dbReference>
<evidence type="ECO:0000313" key="5">
    <source>
        <dbReference type="EMBL" id="QCI10483.1"/>
    </source>
</evidence>
<evidence type="ECO:0000256" key="2">
    <source>
        <dbReference type="ARBA" id="ARBA00023125"/>
    </source>
</evidence>